<dbReference type="GO" id="GO:0005743">
    <property type="term" value="C:mitochondrial inner membrane"/>
    <property type="evidence" value="ECO:0007669"/>
    <property type="project" value="UniProtKB-SubCell"/>
</dbReference>
<dbReference type="InterPro" id="IPR023615">
    <property type="entry name" value="Cyt_c_Oxase_su1_BS"/>
</dbReference>
<feature type="transmembrane region" description="Helical" evidence="20">
    <location>
        <begin position="113"/>
        <end position="133"/>
    </location>
</feature>
<evidence type="ECO:0000259" key="21">
    <source>
        <dbReference type="PROSITE" id="PS50855"/>
    </source>
</evidence>
<name>A0A6C0SKR2_9MARC</name>
<dbReference type="AlphaFoldDB" id="A0A6C0SKR2"/>
<evidence type="ECO:0000256" key="11">
    <source>
        <dbReference type="ARBA" id="ARBA00022723"/>
    </source>
</evidence>
<keyword evidence="14 20" id="KW-1133">Transmembrane helix</keyword>
<evidence type="ECO:0000256" key="18">
    <source>
        <dbReference type="ARBA" id="ARBA00049512"/>
    </source>
</evidence>
<feature type="transmembrane region" description="Helical" evidence="20">
    <location>
        <begin position="306"/>
        <end position="329"/>
    </location>
</feature>
<dbReference type="Gene3D" id="1.20.210.10">
    <property type="entry name" value="Cytochrome c oxidase-like, subunit I domain"/>
    <property type="match status" value="1"/>
</dbReference>
<sequence length="522" mass="57205">MNNFAQRWLFSTNHKDIGTLYLIFGAIAGVMGTCFSVLIRMELAQPGNQILGGNHQLYNVLITAHAFSMIFFMVMPAMIGGFGNWFVPILIGSPDMAFPRLNNISFWLLPPSLLLLPSSALVEVGCGSGWTVYPPLSGITSHSGGSVDLAIFSLHLSGVSSILGSINFITTIFNMRGPGLTMHRLPLFVWSVSVTAFLLLLSLPVLAGAITMLLTDRNFNTTFFDPAGGGDPILYQHLFWFFGHPEVYILILPGFGIISHIVSTFSRKPVFGYPGMVYAMISIGVPGFTVWAHHMFTVGLDVDTRAYFTAATMIIAVPTGIKIFSWIATMWGGSIQYKTPMLFAVGFISSSTVGGLTGIVLANSGLDIALHDTYYVVAHFHYVLSMGAVFASFAGFYYRIGKITGLQYPETLGQIHFWITFFGVNLTFFPMHFPGLAGMPRRIPDYPDAYAGWNAFSSFGSYVSVVGIFCFFVVVFPTLTSENKCAPSPWAVEQNSTTLEWMVPSPPAFHTFEELPAIKESI</sequence>
<dbReference type="InterPro" id="IPR023616">
    <property type="entry name" value="Cyt_c_oxase-like_su1_dom"/>
</dbReference>
<feature type="domain" description="Cytochrome oxidase subunit I profile" evidence="21">
    <location>
        <begin position="8"/>
        <end position="519"/>
    </location>
</feature>
<evidence type="ECO:0000256" key="8">
    <source>
        <dbReference type="ARBA" id="ARBA00022617"/>
    </source>
</evidence>
<evidence type="ECO:0000256" key="14">
    <source>
        <dbReference type="ARBA" id="ARBA00022989"/>
    </source>
</evidence>
<proteinExistence type="inferred from homology"/>
<evidence type="ECO:0000256" key="4">
    <source>
        <dbReference type="ARBA" id="ARBA00011164"/>
    </source>
</evidence>
<evidence type="ECO:0000256" key="6">
    <source>
        <dbReference type="ARBA" id="ARBA00015947"/>
    </source>
</evidence>
<dbReference type="Pfam" id="PF00115">
    <property type="entry name" value="COX1"/>
    <property type="match status" value="1"/>
</dbReference>
<feature type="transmembrane region" description="Helical" evidence="20">
    <location>
        <begin position="153"/>
        <end position="175"/>
    </location>
</feature>
<dbReference type="PANTHER" id="PTHR10422:SF18">
    <property type="entry name" value="CYTOCHROME C OXIDASE SUBUNIT 1"/>
    <property type="match status" value="1"/>
</dbReference>
<evidence type="ECO:0000256" key="13">
    <source>
        <dbReference type="ARBA" id="ARBA00022982"/>
    </source>
</evidence>
<keyword evidence="11 19" id="KW-0479">Metal-binding</keyword>
<feature type="transmembrane region" description="Helical" evidence="20">
    <location>
        <begin position="20"/>
        <end position="39"/>
    </location>
</feature>
<comment type="subcellular location">
    <subcellularLocation>
        <location evidence="2 19">Mitochondrion inner membrane</location>
        <topology evidence="2 19">Multi-pass membrane protein</topology>
    </subcellularLocation>
</comment>
<evidence type="ECO:0000256" key="7">
    <source>
        <dbReference type="ARBA" id="ARBA00022448"/>
    </source>
</evidence>
<keyword evidence="13 19" id="KW-0249">Electron transport</keyword>
<dbReference type="GO" id="GO:0006123">
    <property type="term" value="P:mitochondrial electron transport, cytochrome c to oxygen"/>
    <property type="evidence" value="ECO:0007669"/>
    <property type="project" value="TreeGrafter"/>
</dbReference>
<dbReference type="InterPro" id="IPR033944">
    <property type="entry name" value="Cyt_c_oxase_su1_dom"/>
</dbReference>
<evidence type="ECO:0000256" key="15">
    <source>
        <dbReference type="ARBA" id="ARBA00023004"/>
    </source>
</evidence>
<dbReference type="GO" id="GO:0020037">
    <property type="term" value="F:heme binding"/>
    <property type="evidence" value="ECO:0007669"/>
    <property type="project" value="InterPro"/>
</dbReference>
<keyword evidence="16 19" id="KW-0186">Copper</keyword>
<evidence type="ECO:0000256" key="17">
    <source>
        <dbReference type="ARBA" id="ARBA00023136"/>
    </source>
</evidence>
<dbReference type="FunFam" id="1.20.210.10:FF:000001">
    <property type="entry name" value="Cytochrome c oxidase subunit 1"/>
    <property type="match status" value="1"/>
</dbReference>
<comment type="cofactor">
    <cofactor evidence="1">
        <name>heme</name>
        <dbReference type="ChEBI" id="CHEBI:30413"/>
    </cofactor>
</comment>
<evidence type="ECO:0000313" key="22">
    <source>
        <dbReference type="EMBL" id="QIA60458.1"/>
    </source>
</evidence>
<dbReference type="GO" id="GO:0046872">
    <property type="term" value="F:metal ion binding"/>
    <property type="evidence" value="ECO:0007669"/>
    <property type="project" value="UniProtKB-KW"/>
</dbReference>
<dbReference type="EC" id="7.1.1.9" evidence="5 19"/>
<evidence type="ECO:0000256" key="2">
    <source>
        <dbReference type="ARBA" id="ARBA00004448"/>
    </source>
</evidence>
<evidence type="ECO:0000256" key="1">
    <source>
        <dbReference type="ARBA" id="ARBA00001971"/>
    </source>
</evidence>
<keyword evidence="12" id="KW-1278">Translocase</keyword>
<dbReference type="InterPro" id="IPR014241">
    <property type="entry name" value="Cyt_c_oxidase_su1_bac"/>
</dbReference>
<organism evidence="22">
    <name type="scientific">Trichocolea tomentella</name>
    <dbReference type="NCBI Taxonomy" id="53022"/>
    <lineage>
        <taxon>Eukaryota</taxon>
        <taxon>Viridiplantae</taxon>
        <taxon>Streptophyta</taxon>
        <taxon>Embryophyta</taxon>
        <taxon>Marchantiophyta</taxon>
        <taxon>Jungermanniopsida</taxon>
        <taxon>Jungermanniidae</taxon>
        <taxon>Jungermanniales</taxon>
        <taxon>Lophocoleineae</taxon>
        <taxon>Trichocoleaceae</taxon>
        <taxon>Trichocolea</taxon>
    </lineage>
</organism>
<dbReference type="EMBL" id="MK230949">
    <property type="protein sequence ID" value="QIA60458.1"/>
    <property type="molecule type" value="Genomic_DNA"/>
</dbReference>
<comment type="subunit">
    <text evidence="4">Component of the cytochrome c oxidase (complex IV, CIV), a multisubunit enzyme composed of a catalytic core of 3 subunits and several supernumerary subunits. The complex exists as a monomer or a dimer and forms supercomplexes (SCs) in the inner mitochondrial membrane with ubiquinol-cytochrome c oxidoreductase (cytochrome b-c1 complex, complex III, CIII).</text>
</comment>
<dbReference type="PANTHER" id="PTHR10422">
    <property type="entry name" value="CYTOCHROME C OXIDASE SUBUNIT 1"/>
    <property type="match status" value="1"/>
</dbReference>
<gene>
    <name evidence="22" type="primary">cox1</name>
</gene>
<feature type="transmembrane region" description="Helical" evidence="20">
    <location>
        <begin position="234"/>
        <end position="258"/>
    </location>
</feature>
<dbReference type="PROSITE" id="PS00077">
    <property type="entry name" value="COX1_CUB"/>
    <property type="match status" value="1"/>
</dbReference>
<keyword evidence="7 19" id="KW-0813">Transport</keyword>
<evidence type="ECO:0000256" key="16">
    <source>
        <dbReference type="ARBA" id="ARBA00023008"/>
    </source>
</evidence>
<keyword evidence="8 19" id="KW-0349">Heme</keyword>
<comment type="similarity">
    <text evidence="19">Belongs to the heme-copper respiratory oxidase family.</text>
</comment>
<evidence type="ECO:0000256" key="10">
    <source>
        <dbReference type="ARBA" id="ARBA00022692"/>
    </source>
</evidence>
<keyword evidence="15 19" id="KW-0408">Iron</keyword>
<accession>A0A6C0SKR2</accession>
<dbReference type="NCBIfam" id="TIGR02891">
    <property type="entry name" value="CtaD_CoxA"/>
    <property type="match status" value="1"/>
</dbReference>
<feature type="transmembrane region" description="Helical" evidence="20">
    <location>
        <begin position="187"/>
        <end position="214"/>
    </location>
</feature>
<evidence type="ECO:0000256" key="20">
    <source>
        <dbReference type="SAM" id="Phobius"/>
    </source>
</evidence>
<comment type="pathway">
    <text evidence="3 19">Energy metabolism; oxidative phosphorylation.</text>
</comment>
<dbReference type="GO" id="GO:0015990">
    <property type="term" value="P:electron transport coupled proton transport"/>
    <property type="evidence" value="ECO:0007669"/>
    <property type="project" value="InterPro"/>
</dbReference>
<evidence type="ECO:0000256" key="9">
    <source>
        <dbReference type="ARBA" id="ARBA00022660"/>
    </source>
</evidence>
<feature type="transmembrane region" description="Helical" evidence="20">
    <location>
        <begin position="341"/>
        <end position="362"/>
    </location>
</feature>
<dbReference type="GO" id="GO:0045277">
    <property type="term" value="C:respiratory chain complex IV"/>
    <property type="evidence" value="ECO:0007669"/>
    <property type="project" value="InterPro"/>
</dbReference>
<evidence type="ECO:0000256" key="12">
    <source>
        <dbReference type="ARBA" id="ARBA00022967"/>
    </source>
</evidence>
<feature type="transmembrane region" description="Helical" evidence="20">
    <location>
        <begin position="374"/>
        <end position="397"/>
    </location>
</feature>
<evidence type="ECO:0000256" key="3">
    <source>
        <dbReference type="ARBA" id="ARBA00004673"/>
    </source>
</evidence>
<dbReference type="CDD" id="cd01663">
    <property type="entry name" value="Cyt_c_Oxidase_I"/>
    <property type="match status" value="1"/>
</dbReference>
<dbReference type="GO" id="GO:0004129">
    <property type="term" value="F:cytochrome-c oxidase activity"/>
    <property type="evidence" value="ECO:0007669"/>
    <property type="project" value="UniProtKB-EC"/>
</dbReference>
<protein>
    <recommendedName>
        <fullName evidence="6 19">Cytochrome c oxidase subunit 1</fullName>
        <ecNumber evidence="5 19">7.1.1.9</ecNumber>
    </recommendedName>
</protein>
<dbReference type="SUPFAM" id="SSF81442">
    <property type="entry name" value="Cytochrome c oxidase subunit I-like"/>
    <property type="match status" value="1"/>
</dbReference>
<reference evidence="22" key="1">
    <citation type="journal article" date="2019" name="BMC Genomics">
        <title>Mitochondrial genomes of the early land plant lineage liverworts (Marchantiophyta): conserved genome structure, and ongoing low frequency recombination.</title>
        <authorList>
            <person name="Dong S."/>
            <person name="Zhao C."/>
            <person name="Zhang S."/>
            <person name="Zhang L."/>
            <person name="Wu H."/>
            <person name="Liu H."/>
            <person name="Zhu R."/>
            <person name="Jia Y."/>
            <person name="Goffinet B."/>
            <person name="Liu Y."/>
        </authorList>
    </citation>
    <scope>NUCLEOTIDE SEQUENCE</scope>
</reference>
<keyword evidence="10 19" id="KW-0812">Transmembrane</keyword>
<dbReference type="InterPro" id="IPR036927">
    <property type="entry name" value="Cyt_c_oxase-like_su1_sf"/>
</dbReference>
<comment type="catalytic activity">
    <reaction evidence="18">
        <text>4 Fe(II)-[cytochrome c] + O2 + 8 H(+)(in) = 4 Fe(III)-[cytochrome c] + 2 H2O + 4 H(+)(out)</text>
        <dbReference type="Rhea" id="RHEA:11436"/>
        <dbReference type="Rhea" id="RHEA-COMP:10350"/>
        <dbReference type="Rhea" id="RHEA-COMP:14399"/>
        <dbReference type="ChEBI" id="CHEBI:15377"/>
        <dbReference type="ChEBI" id="CHEBI:15378"/>
        <dbReference type="ChEBI" id="CHEBI:15379"/>
        <dbReference type="ChEBI" id="CHEBI:29033"/>
        <dbReference type="ChEBI" id="CHEBI:29034"/>
        <dbReference type="EC" id="7.1.1.9"/>
    </reaction>
    <physiologicalReaction direction="left-to-right" evidence="18">
        <dbReference type="Rhea" id="RHEA:11437"/>
    </physiologicalReaction>
</comment>
<dbReference type="PRINTS" id="PR01165">
    <property type="entry name" value="CYCOXIDASEI"/>
</dbReference>
<keyword evidence="17 19" id="KW-0472">Membrane</keyword>
<feature type="transmembrane region" description="Helical" evidence="20">
    <location>
        <begin position="270"/>
        <end position="294"/>
    </location>
</feature>
<keyword evidence="19 22" id="KW-0496">Mitochondrion</keyword>
<dbReference type="UniPathway" id="UPA00705"/>
<dbReference type="InterPro" id="IPR000883">
    <property type="entry name" value="Cyt_C_Oxase_1"/>
</dbReference>
<evidence type="ECO:0000256" key="5">
    <source>
        <dbReference type="ARBA" id="ARBA00012949"/>
    </source>
</evidence>
<dbReference type="PROSITE" id="PS50855">
    <property type="entry name" value="COX1"/>
    <property type="match status" value="1"/>
</dbReference>
<keyword evidence="19" id="KW-0999">Mitochondrion inner membrane</keyword>
<comment type="function">
    <text evidence="19">Component of the cytochrome c oxidase, the last enzyme in the mitochondrial electron transport chain which drives oxidative phosphorylation. The respiratory chain contains 3 multisubunit complexes succinate dehydrogenase (complex II, CII), ubiquinol-cytochrome c oxidoreductase (cytochrome b-c1 complex, complex III, CIII) and cytochrome c oxidase (complex IV, CIV), that cooperate to transfer electrons derived from NADH and succinate to molecular oxygen, creating an electrochemical gradient over the inner membrane that drives transmembrane transport and the ATP synthase. Cytochrome c oxidase is the component of the respiratory chain that catalyzes the reduction of oxygen to water. Electrons originating from reduced cytochrome c in the intermembrane space (IMS) are transferred via the dinuclear copper A center (CU(A)) of subunit 2 and heme A of subunit 1 to the active site in subunit 1, a binuclear center (BNC) formed by heme A3 and copper B (CU(B)). The BNC reduces molecular oxygen to 2 water molecules using 4 electrons from cytochrome c in the IMS and 4 protons from the mitochondrial matrix.</text>
</comment>
<keyword evidence="9 19" id="KW-0679">Respiratory chain</keyword>
<evidence type="ECO:0000256" key="19">
    <source>
        <dbReference type="RuleBase" id="RU000369"/>
    </source>
</evidence>
<feature type="transmembrane region" description="Helical" evidence="20">
    <location>
        <begin position="417"/>
        <end position="439"/>
    </location>
</feature>
<geneLocation type="mitochondrion" evidence="22"/>
<feature type="transmembrane region" description="Helical" evidence="20">
    <location>
        <begin position="459"/>
        <end position="479"/>
    </location>
</feature>